<dbReference type="RefSeq" id="WP_313793087.1">
    <property type="nucleotide sequence ID" value="NZ_CP102453.1"/>
</dbReference>
<organism evidence="1 2">
    <name type="scientific">Fundicoccus culcitae</name>
    <dbReference type="NCBI Taxonomy" id="2969821"/>
    <lineage>
        <taxon>Bacteria</taxon>
        <taxon>Bacillati</taxon>
        <taxon>Bacillota</taxon>
        <taxon>Bacilli</taxon>
        <taxon>Lactobacillales</taxon>
        <taxon>Aerococcaceae</taxon>
        <taxon>Fundicoccus</taxon>
    </lineage>
</organism>
<dbReference type="Proteomes" id="UP001315967">
    <property type="component" value="Chromosome"/>
</dbReference>
<sequence length="76" mass="8681">MGAIPPLTLLRFSVFALFLKTYKGGSEQFMLRRLLQVEGSEQIALRRLLQVEGSEQFTLRLKTTKKLLQDAQSNIL</sequence>
<protein>
    <submittedName>
        <fullName evidence="1">Uncharacterized protein</fullName>
    </submittedName>
</protein>
<name>A0ABY5P5D3_9LACT</name>
<accession>A0ABY5P5D3</accession>
<reference evidence="1 2" key="1">
    <citation type="submission" date="2022-08" db="EMBL/GenBank/DDBJ databases">
        <title>Aerococcaceae sp. nov isolated from spoiled eye mask.</title>
        <authorList>
            <person name="Zhou G."/>
            <person name="Xie X.-B."/>
            <person name="Shi Q.-S."/>
            <person name="Wang Y.-S."/>
            <person name="Wen X."/>
            <person name="Peng H."/>
            <person name="Yang X.-J."/>
            <person name="Tao H.-B."/>
            <person name="Huang X.-M."/>
        </authorList>
    </citation>
    <scope>NUCLEOTIDE SEQUENCE [LARGE SCALE GENOMIC DNA]</scope>
    <source>
        <strain evidence="2">DM20194951</strain>
    </source>
</reference>
<gene>
    <name evidence="1" type="ORF">NRE15_11860</name>
</gene>
<evidence type="ECO:0000313" key="2">
    <source>
        <dbReference type="Proteomes" id="UP001315967"/>
    </source>
</evidence>
<proteinExistence type="predicted"/>
<keyword evidence="2" id="KW-1185">Reference proteome</keyword>
<evidence type="ECO:0000313" key="1">
    <source>
        <dbReference type="EMBL" id="UUX33585.1"/>
    </source>
</evidence>
<dbReference type="EMBL" id="CP102453">
    <property type="protein sequence ID" value="UUX33585.1"/>
    <property type="molecule type" value="Genomic_DNA"/>
</dbReference>